<dbReference type="EMBL" id="CAJGYO010000003">
    <property type="protein sequence ID" value="CAD6217038.1"/>
    <property type="molecule type" value="Genomic_DNA"/>
</dbReference>
<dbReference type="SMART" id="SM00360">
    <property type="entry name" value="RRM"/>
    <property type="match status" value="1"/>
</dbReference>
<dbReference type="Pfam" id="PF00071">
    <property type="entry name" value="Ras"/>
    <property type="match status" value="1"/>
</dbReference>
<proteinExistence type="inferred from homology"/>
<evidence type="ECO:0000256" key="3">
    <source>
        <dbReference type="ARBA" id="ARBA00022741"/>
    </source>
</evidence>
<comment type="similarity">
    <text evidence="1">Belongs to the small GTPase superfamily. Rab family.</text>
</comment>
<dbReference type="PROSITE" id="PS51421">
    <property type="entry name" value="RAS"/>
    <property type="match status" value="1"/>
</dbReference>
<dbReference type="Pfam" id="PF00076">
    <property type="entry name" value="RRM_1"/>
    <property type="match status" value="1"/>
</dbReference>
<feature type="domain" description="HMA" evidence="9">
    <location>
        <begin position="193"/>
        <end position="260"/>
    </location>
</feature>
<dbReference type="SUPFAM" id="SSF55008">
    <property type="entry name" value="HMA, heavy metal-associated domain"/>
    <property type="match status" value="1"/>
</dbReference>
<dbReference type="PROSITE" id="PS51419">
    <property type="entry name" value="RAB"/>
    <property type="match status" value="1"/>
</dbReference>
<keyword evidence="2" id="KW-0479">Metal-binding</keyword>
<dbReference type="InterPro" id="IPR012677">
    <property type="entry name" value="Nucleotide-bd_a/b_plait_sf"/>
</dbReference>
<dbReference type="SUPFAM" id="SSF54928">
    <property type="entry name" value="RNA-binding domain, RBD"/>
    <property type="match status" value="1"/>
</dbReference>
<dbReference type="CDD" id="cd00371">
    <property type="entry name" value="HMA"/>
    <property type="match status" value="1"/>
</dbReference>
<feature type="compositionally biased region" description="Low complexity" evidence="7">
    <location>
        <begin position="426"/>
        <end position="444"/>
    </location>
</feature>
<evidence type="ECO:0000256" key="1">
    <source>
        <dbReference type="ARBA" id="ARBA00006270"/>
    </source>
</evidence>
<keyword evidence="3" id="KW-0547">Nucleotide-binding</keyword>
<accession>A0A811N680</accession>
<dbReference type="GO" id="GO:0046872">
    <property type="term" value="F:metal ion binding"/>
    <property type="evidence" value="ECO:0007669"/>
    <property type="project" value="UniProtKB-KW"/>
</dbReference>
<dbReference type="InterPro" id="IPR027417">
    <property type="entry name" value="P-loop_NTPase"/>
</dbReference>
<dbReference type="InterPro" id="IPR006121">
    <property type="entry name" value="HMA_dom"/>
</dbReference>
<dbReference type="SMART" id="SM00174">
    <property type="entry name" value="RHO"/>
    <property type="match status" value="1"/>
</dbReference>
<dbReference type="InterPro" id="IPR000504">
    <property type="entry name" value="RRM_dom"/>
</dbReference>
<dbReference type="InterPro" id="IPR005225">
    <property type="entry name" value="Small_GTP-bd"/>
</dbReference>
<dbReference type="InterPro" id="IPR050227">
    <property type="entry name" value="Rab"/>
</dbReference>
<comment type="caution">
    <text evidence="10">The sequence shown here is derived from an EMBL/GenBank/DDBJ whole genome shotgun (WGS) entry which is preliminary data.</text>
</comment>
<sequence>MYLEDRTIRLQLWDTAGQERFRSLIPSYIRDSSVAVVVYDVSNRQSFLNTSKWIDEVRTERGGDVIIMLVGNKTDLVDKRQVSTEEGESKAKELNVMFIETSAKAGFNIKPLFRKIAAALPGMETMSAKQEDMVDVNLKPTSSQAARRLDSVPFSSGSGSVVLLSRRSRDYAGVGSLVSTAASSGDTADAGSESILLSVQGMMCDGCAASVKRILESQPEVTSATVDFKKASAVVWTTDEAKGTQDWQKQYGEKLAKHLGTCGFESRLQGTTADDLFPLFDKYGEIVDIYIPRDRRTGDSRGFAFVRYKYEDEAQKAVDRLDGRLVDGREIMVQFAKYGPNAERINKGRIVEPVPRPRVRSRSRSPRRRYRDDYRDDYQDRDYRRRSHSRSRDRYTRDRYRDRDYRRHSPSRSYSPDDYKKRGRDSLSPARRSPSRSRSCSYSPDDYKRRGRDSNSRRGRGFGNRMPDWLIDLLDLNADDLLQRLRPMSFGESVDRSSCVTTDDFVTLTLICLCVKRGIPSAAQHLVVLCSALFSTERIALIFTGLFRNCTSSSGTIPVYFDVPRQSELCSAE</sequence>
<gene>
    <name evidence="10" type="ORF">NCGR_LOCUS11186</name>
</gene>
<dbReference type="InterPro" id="IPR035979">
    <property type="entry name" value="RBD_domain_sf"/>
</dbReference>
<dbReference type="SMART" id="SM00175">
    <property type="entry name" value="RAB"/>
    <property type="match status" value="1"/>
</dbReference>
<dbReference type="GO" id="GO:0005525">
    <property type="term" value="F:GTP binding"/>
    <property type="evidence" value="ECO:0007669"/>
    <property type="project" value="UniProtKB-KW"/>
</dbReference>
<evidence type="ECO:0000259" key="8">
    <source>
        <dbReference type="PROSITE" id="PS50102"/>
    </source>
</evidence>
<dbReference type="GO" id="GO:0003723">
    <property type="term" value="F:RNA binding"/>
    <property type="evidence" value="ECO:0007669"/>
    <property type="project" value="UniProtKB-UniRule"/>
</dbReference>
<dbReference type="PANTHER" id="PTHR47977">
    <property type="entry name" value="RAS-RELATED PROTEIN RAB"/>
    <property type="match status" value="1"/>
</dbReference>
<evidence type="ECO:0000259" key="9">
    <source>
        <dbReference type="PROSITE" id="PS50846"/>
    </source>
</evidence>
<dbReference type="Gene3D" id="3.40.50.300">
    <property type="entry name" value="P-loop containing nucleotide triphosphate hydrolases"/>
    <property type="match status" value="1"/>
</dbReference>
<dbReference type="PRINTS" id="PR00449">
    <property type="entry name" value="RASTRNSFRMNG"/>
</dbReference>
<keyword evidence="11" id="KW-1185">Reference proteome</keyword>
<dbReference type="FunFam" id="3.40.50.300:FF:001447">
    <property type="entry name" value="Ras-related protein Rab-1B"/>
    <property type="match status" value="1"/>
</dbReference>
<dbReference type="PROSITE" id="PS50102">
    <property type="entry name" value="RRM"/>
    <property type="match status" value="1"/>
</dbReference>
<name>A0A811N680_9POAL</name>
<dbReference type="AlphaFoldDB" id="A0A811N680"/>
<dbReference type="CDD" id="cd01861">
    <property type="entry name" value="Rab6"/>
    <property type="match status" value="1"/>
</dbReference>
<dbReference type="Gene3D" id="3.30.70.100">
    <property type="match status" value="1"/>
</dbReference>
<dbReference type="SMART" id="SM00173">
    <property type="entry name" value="RAS"/>
    <property type="match status" value="1"/>
</dbReference>
<evidence type="ECO:0000256" key="6">
    <source>
        <dbReference type="PROSITE-ProRule" id="PRU00176"/>
    </source>
</evidence>
<evidence type="ECO:0000313" key="10">
    <source>
        <dbReference type="EMBL" id="CAD6217038.1"/>
    </source>
</evidence>
<dbReference type="Gene3D" id="3.30.70.330">
    <property type="match status" value="1"/>
</dbReference>
<evidence type="ECO:0000256" key="4">
    <source>
        <dbReference type="ARBA" id="ARBA00023134"/>
    </source>
</evidence>
<dbReference type="InterPro" id="IPR001806">
    <property type="entry name" value="Small_GTPase"/>
</dbReference>
<dbReference type="FunFam" id="3.30.70.100:FF:000047">
    <property type="entry name" value="Copper-transporting ATPase PAA1, chloroplastic"/>
    <property type="match status" value="1"/>
</dbReference>
<dbReference type="CDD" id="cd12311">
    <property type="entry name" value="RRM_SRSF2_SRSF8"/>
    <property type="match status" value="1"/>
</dbReference>
<feature type="compositionally biased region" description="Basic residues" evidence="7">
    <location>
        <begin position="357"/>
        <end position="369"/>
    </location>
</feature>
<feature type="compositionally biased region" description="Basic and acidic residues" evidence="7">
    <location>
        <begin position="445"/>
        <end position="456"/>
    </location>
</feature>
<keyword evidence="4" id="KW-0342">GTP-binding</keyword>
<comment type="subcellular location">
    <subcellularLocation>
        <location evidence="5">Endomembrane system</location>
        <topology evidence="5">Lipid-anchor</topology>
    </subcellularLocation>
</comment>
<dbReference type="GO" id="GO:0003924">
    <property type="term" value="F:GTPase activity"/>
    <property type="evidence" value="ECO:0007669"/>
    <property type="project" value="InterPro"/>
</dbReference>
<feature type="compositionally biased region" description="Basic and acidic residues" evidence="7">
    <location>
        <begin position="370"/>
        <end position="383"/>
    </location>
</feature>
<keyword evidence="6" id="KW-0694">RNA-binding</keyword>
<dbReference type="Pfam" id="PF00403">
    <property type="entry name" value="HMA"/>
    <property type="match status" value="1"/>
</dbReference>
<feature type="domain" description="RRM" evidence="8">
    <location>
        <begin position="257"/>
        <end position="338"/>
    </location>
</feature>
<evidence type="ECO:0000256" key="7">
    <source>
        <dbReference type="SAM" id="MobiDB-lite"/>
    </source>
</evidence>
<dbReference type="PROSITE" id="PS50846">
    <property type="entry name" value="HMA_2"/>
    <property type="match status" value="1"/>
</dbReference>
<protein>
    <submittedName>
        <fullName evidence="10">Uncharacterized protein</fullName>
    </submittedName>
</protein>
<dbReference type="SUPFAM" id="SSF52540">
    <property type="entry name" value="P-loop containing nucleoside triphosphate hydrolases"/>
    <property type="match status" value="1"/>
</dbReference>
<dbReference type="InterPro" id="IPR036163">
    <property type="entry name" value="HMA_dom_sf"/>
</dbReference>
<reference evidence="10" key="1">
    <citation type="submission" date="2020-10" db="EMBL/GenBank/DDBJ databases">
        <authorList>
            <person name="Han B."/>
            <person name="Lu T."/>
            <person name="Zhao Q."/>
            <person name="Huang X."/>
            <person name="Zhao Y."/>
        </authorList>
    </citation>
    <scope>NUCLEOTIDE SEQUENCE</scope>
</reference>
<dbReference type="Proteomes" id="UP000604825">
    <property type="component" value="Unassembled WGS sequence"/>
</dbReference>
<evidence type="ECO:0000313" key="11">
    <source>
        <dbReference type="Proteomes" id="UP000604825"/>
    </source>
</evidence>
<evidence type="ECO:0000256" key="2">
    <source>
        <dbReference type="ARBA" id="ARBA00022723"/>
    </source>
</evidence>
<dbReference type="PROSITE" id="PS01047">
    <property type="entry name" value="HMA_1"/>
    <property type="match status" value="1"/>
</dbReference>
<dbReference type="GO" id="GO:0012505">
    <property type="term" value="C:endomembrane system"/>
    <property type="evidence" value="ECO:0007669"/>
    <property type="project" value="UniProtKB-SubCell"/>
</dbReference>
<dbReference type="OrthoDB" id="689350at2759"/>
<organism evidence="10 11">
    <name type="scientific">Miscanthus lutarioriparius</name>
    <dbReference type="NCBI Taxonomy" id="422564"/>
    <lineage>
        <taxon>Eukaryota</taxon>
        <taxon>Viridiplantae</taxon>
        <taxon>Streptophyta</taxon>
        <taxon>Embryophyta</taxon>
        <taxon>Tracheophyta</taxon>
        <taxon>Spermatophyta</taxon>
        <taxon>Magnoliopsida</taxon>
        <taxon>Liliopsida</taxon>
        <taxon>Poales</taxon>
        <taxon>Poaceae</taxon>
        <taxon>PACMAD clade</taxon>
        <taxon>Panicoideae</taxon>
        <taxon>Andropogonodae</taxon>
        <taxon>Andropogoneae</taxon>
        <taxon>Saccharinae</taxon>
        <taxon>Miscanthus</taxon>
    </lineage>
</organism>
<dbReference type="NCBIfam" id="TIGR00231">
    <property type="entry name" value="small_GTP"/>
    <property type="match status" value="1"/>
</dbReference>
<feature type="region of interest" description="Disordered" evidence="7">
    <location>
        <begin position="347"/>
        <end position="460"/>
    </location>
</feature>
<feature type="compositionally biased region" description="Basic and acidic residues" evidence="7">
    <location>
        <begin position="390"/>
        <end position="407"/>
    </location>
</feature>
<dbReference type="InterPro" id="IPR017969">
    <property type="entry name" value="Heavy-metal-associated_CS"/>
</dbReference>
<evidence type="ECO:0000256" key="5">
    <source>
        <dbReference type="ARBA" id="ARBA00037868"/>
    </source>
</evidence>